<comment type="catalytic activity">
    <reaction evidence="1">
        <text>Release of N-terminal proline from a peptide.</text>
        <dbReference type="EC" id="3.4.11.5"/>
    </reaction>
</comment>
<keyword evidence="9 12" id="KW-0378">Hydrolase</keyword>
<evidence type="ECO:0000256" key="10">
    <source>
        <dbReference type="ARBA" id="ARBA00029605"/>
    </source>
</evidence>
<evidence type="ECO:0000256" key="2">
    <source>
        <dbReference type="ARBA" id="ARBA00004496"/>
    </source>
</evidence>
<dbReference type="Proteomes" id="UP001293718">
    <property type="component" value="Unassembled WGS sequence"/>
</dbReference>
<evidence type="ECO:0000256" key="4">
    <source>
        <dbReference type="ARBA" id="ARBA00012568"/>
    </source>
</evidence>
<dbReference type="PANTHER" id="PTHR43722:SF1">
    <property type="entry name" value="PROLINE IMINOPEPTIDASE"/>
    <property type="match status" value="1"/>
</dbReference>
<comment type="caution">
    <text evidence="12">The sequence shown here is derived from an EMBL/GenBank/DDBJ whole genome shotgun (WGS) entry which is preliminary data.</text>
</comment>
<evidence type="ECO:0000256" key="1">
    <source>
        <dbReference type="ARBA" id="ARBA00001585"/>
    </source>
</evidence>
<dbReference type="EC" id="3.4.11.5" evidence="4"/>
<accession>A0ABU5IJT7</accession>
<dbReference type="Pfam" id="PF00561">
    <property type="entry name" value="Abhydrolase_1"/>
    <property type="match status" value="1"/>
</dbReference>
<evidence type="ECO:0000313" key="12">
    <source>
        <dbReference type="EMBL" id="MDZ5459159.1"/>
    </source>
</evidence>
<organism evidence="12 13">
    <name type="scientific">Azohydromonas lata</name>
    <dbReference type="NCBI Taxonomy" id="45677"/>
    <lineage>
        <taxon>Bacteria</taxon>
        <taxon>Pseudomonadati</taxon>
        <taxon>Pseudomonadota</taxon>
        <taxon>Betaproteobacteria</taxon>
        <taxon>Burkholderiales</taxon>
        <taxon>Sphaerotilaceae</taxon>
        <taxon>Azohydromonas</taxon>
    </lineage>
</organism>
<gene>
    <name evidence="12" type="ORF">SM757_21505</name>
</gene>
<evidence type="ECO:0000256" key="8">
    <source>
        <dbReference type="ARBA" id="ARBA00022670"/>
    </source>
</evidence>
<feature type="domain" description="AB hydrolase-1" evidence="11">
    <location>
        <begin position="59"/>
        <end position="295"/>
    </location>
</feature>
<keyword evidence="6" id="KW-0031">Aminopeptidase</keyword>
<comment type="subcellular location">
    <subcellularLocation>
        <location evidence="2">Cytoplasm</location>
    </subcellularLocation>
</comment>
<dbReference type="SUPFAM" id="SSF53474">
    <property type="entry name" value="alpha/beta-Hydrolases"/>
    <property type="match status" value="1"/>
</dbReference>
<evidence type="ECO:0000256" key="5">
    <source>
        <dbReference type="ARBA" id="ARBA00021843"/>
    </source>
</evidence>
<evidence type="ECO:0000256" key="6">
    <source>
        <dbReference type="ARBA" id="ARBA00022438"/>
    </source>
</evidence>
<evidence type="ECO:0000256" key="7">
    <source>
        <dbReference type="ARBA" id="ARBA00022490"/>
    </source>
</evidence>
<dbReference type="GO" id="GO:0016787">
    <property type="term" value="F:hydrolase activity"/>
    <property type="evidence" value="ECO:0007669"/>
    <property type="project" value="UniProtKB-KW"/>
</dbReference>
<name>A0ABU5IJT7_9BURK</name>
<dbReference type="InterPro" id="IPR005944">
    <property type="entry name" value="Pro_iminopeptidase"/>
</dbReference>
<proteinExistence type="inferred from homology"/>
<protein>
    <recommendedName>
        <fullName evidence="5">Proline iminopeptidase</fullName>
        <ecNumber evidence="4">3.4.11.5</ecNumber>
    </recommendedName>
    <alternativeName>
        <fullName evidence="10">Prolyl aminopeptidase</fullName>
    </alternativeName>
</protein>
<keyword evidence="13" id="KW-1185">Reference proteome</keyword>
<reference evidence="12 13" key="1">
    <citation type="submission" date="2023-11" db="EMBL/GenBank/DDBJ databases">
        <title>Draft genome of Azohydromonas lata strain H1 (DSM1123), a polyhydroxyalkanoate producer.</title>
        <authorList>
            <person name="Traversa D."/>
            <person name="D'Addabbo P."/>
            <person name="Pazzani C."/>
            <person name="Manzari C."/>
            <person name="Chiara M."/>
            <person name="Scrascia M."/>
        </authorList>
    </citation>
    <scope>NUCLEOTIDE SEQUENCE [LARGE SCALE GENOMIC DNA]</scope>
    <source>
        <strain evidence="12 13">H1</strain>
    </source>
</reference>
<dbReference type="PANTHER" id="PTHR43722">
    <property type="entry name" value="PROLINE IMINOPEPTIDASE"/>
    <property type="match status" value="1"/>
</dbReference>
<dbReference type="Gene3D" id="3.40.50.1820">
    <property type="entry name" value="alpha/beta hydrolase"/>
    <property type="match status" value="1"/>
</dbReference>
<keyword evidence="7" id="KW-0963">Cytoplasm</keyword>
<keyword evidence="8" id="KW-0645">Protease</keyword>
<dbReference type="RefSeq" id="WP_322466977.1">
    <property type="nucleotide sequence ID" value="NZ_JAXOJX010000039.1"/>
</dbReference>
<dbReference type="InterPro" id="IPR000073">
    <property type="entry name" value="AB_hydrolase_1"/>
</dbReference>
<dbReference type="EMBL" id="JAXOJX010000039">
    <property type="protein sequence ID" value="MDZ5459159.1"/>
    <property type="molecule type" value="Genomic_DNA"/>
</dbReference>
<dbReference type="PRINTS" id="PR00111">
    <property type="entry name" value="ABHYDROLASE"/>
</dbReference>
<comment type="similarity">
    <text evidence="3">Belongs to the peptidase S33 family.</text>
</comment>
<dbReference type="InterPro" id="IPR002410">
    <property type="entry name" value="Peptidase_S33"/>
</dbReference>
<evidence type="ECO:0000256" key="9">
    <source>
        <dbReference type="ARBA" id="ARBA00022801"/>
    </source>
</evidence>
<dbReference type="InterPro" id="IPR029058">
    <property type="entry name" value="AB_hydrolase_fold"/>
</dbReference>
<evidence type="ECO:0000256" key="3">
    <source>
        <dbReference type="ARBA" id="ARBA00010088"/>
    </source>
</evidence>
<sequence length="325" mass="35197">MKIMNLRASQGLPARMATIPGVSEPNPTPDLAPLRTHGLPVGHGHVLHVQEWGAPDGLPVLLLHGGPGSGCSPLLRRGFDLTKYRLICPDQRGAGRSTPRGGLMHNTTAKLLDDLWLLRRRLGVERWLVAGGSWGATLALLHALDQPEGVLGLLLRNTFLAREADIRGFFEGAPAALAQGWTGMPELESKAAQALAIEWWRWERLRCGQSDEAQTPAGEVLEAQVDRYRVQSHFLREGCWLQEPPLLDRLAALPQVPLRLLHGEQDAVCPAGGARLLQAAVPWAELEMLPGVGHDPAHPLLQAAQRRALDAFAGRGDFGPPGDAV</sequence>
<dbReference type="PRINTS" id="PR00793">
    <property type="entry name" value="PROAMNOPTASE"/>
</dbReference>
<evidence type="ECO:0000259" key="11">
    <source>
        <dbReference type="Pfam" id="PF00561"/>
    </source>
</evidence>
<evidence type="ECO:0000313" key="13">
    <source>
        <dbReference type="Proteomes" id="UP001293718"/>
    </source>
</evidence>